<dbReference type="OrthoDB" id="2665372at2759"/>
<accession>A0A9P7D4C2</accession>
<evidence type="ECO:0000313" key="2">
    <source>
        <dbReference type="Proteomes" id="UP000714275"/>
    </source>
</evidence>
<dbReference type="PANTHER" id="PTHR33096">
    <property type="entry name" value="CXC2 DOMAIN-CONTAINING PROTEIN"/>
    <property type="match status" value="1"/>
</dbReference>
<proteinExistence type="predicted"/>
<dbReference type="Proteomes" id="UP000714275">
    <property type="component" value="Unassembled WGS sequence"/>
</dbReference>
<reference evidence="1" key="1">
    <citation type="journal article" date="2020" name="New Phytol.">
        <title>Comparative genomics reveals dynamic genome evolution in host specialist ectomycorrhizal fungi.</title>
        <authorList>
            <person name="Lofgren L.A."/>
            <person name="Nguyen N.H."/>
            <person name="Vilgalys R."/>
            <person name="Ruytinx J."/>
            <person name="Liao H.L."/>
            <person name="Branco S."/>
            <person name="Kuo A."/>
            <person name="LaButti K."/>
            <person name="Lipzen A."/>
            <person name="Andreopoulos W."/>
            <person name="Pangilinan J."/>
            <person name="Riley R."/>
            <person name="Hundley H."/>
            <person name="Na H."/>
            <person name="Barry K."/>
            <person name="Grigoriev I.V."/>
            <person name="Stajich J.E."/>
            <person name="Kennedy P.G."/>
        </authorList>
    </citation>
    <scope>NUCLEOTIDE SEQUENCE</scope>
    <source>
        <strain evidence="1">DOB743</strain>
    </source>
</reference>
<feature type="non-terminal residue" evidence="1">
    <location>
        <position position="264"/>
    </location>
</feature>
<organism evidence="1 2">
    <name type="scientific">Suillus placidus</name>
    <dbReference type="NCBI Taxonomy" id="48579"/>
    <lineage>
        <taxon>Eukaryota</taxon>
        <taxon>Fungi</taxon>
        <taxon>Dikarya</taxon>
        <taxon>Basidiomycota</taxon>
        <taxon>Agaricomycotina</taxon>
        <taxon>Agaricomycetes</taxon>
        <taxon>Agaricomycetidae</taxon>
        <taxon>Boletales</taxon>
        <taxon>Suillineae</taxon>
        <taxon>Suillaceae</taxon>
        <taxon>Suillus</taxon>
    </lineage>
</organism>
<name>A0A9P7D4C2_9AGAM</name>
<sequence>CLPISLSVAVTVDALELYHVTHLHNPHFSMQVFSKTICDLHGVEYHRYLSRQLTIAFDLYMLIHSSVDTLVAEALNRNSPDWHLKHACPSCTYTLKDEAPLMFTLLFAMDGNDSLKRILRRTLYIDDNDSGESSELPTTQHVQGDRYLSREYVNQWKKAGAGDSEVCLSVRSTTFFFTHFQATLDSHLPENPCTGRWNNMDDEKTKRAWGVYDKTGIFMAVCRHSFSLLIADMVQSGELAKYPLAIVAKLMDTFGNGLHGGYDI</sequence>
<protein>
    <submittedName>
        <fullName evidence="1">Uncharacterized protein</fullName>
    </submittedName>
</protein>
<evidence type="ECO:0000313" key="1">
    <source>
        <dbReference type="EMBL" id="KAG1778638.1"/>
    </source>
</evidence>
<comment type="caution">
    <text evidence="1">The sequence shown here is derived from an EMBL/GenBank/DDBJ whole genome shotgun (WGS) entry which is preliminary data.</text>
</comment>
<gene>
    <name evidence="1" type="ORF">EV702DRAFT_934528</name>
</gene>
<feature type="non-terminal residue" evidence="1">
    <location>
        <position position="1"/>
    </location>
</feature>
<keyword evidence="2" id="KW-1185">Reference proteome</keyword>
<dbReference type="EMBL" id="JABBWD010000015">
    <property type="protein sequence ID" value="KAG1778638.1"/>
    <property type="molecule type" value="Genomic_DNA"/>
</dbReference>
<dbReference type="AlphaFoldDB" id="A0A9P7D4C2"/>
<dbReference type="PANTHER" id="PTHR33096:SF1">
    <property type="entry name" value="CXC1-LIKE CYSTEINE CLUSTER ASSOCIATED WITH KDZ TRANSPOSASES DOMAIN-CONTAINING PROTEIN"/>
    <property type="match status" value="1"/>
</dbReference>
<dbReference type="Pfam" id="PF18758">
    <property type="entry name" value="KDZ"/>
    <property type="match status" value="1"/>
</dbReference>
<dbReference type="InterPro" id="IPR040521">
    <property type="entry name" value="KDZ"/>
</dbReference>